<comment type="caution">
    <text evidence="2">The sequence shown here is derived from an EMBL/GenBank/DDBJ whole genome shotgun (WGS) entry which is preliminary data.</text>
</comment>
<sequence>MTAARENPKRGGNRVALPVLLYLSIQGITVPALAIDSYFYGTLVVPPPCELNSNAAIAVSFGNELLTGRVNGSNYEQPITYTLDCTGASSNALKLQFKGTGAGFDTTVLTTSKAALGLELRSNGAKLPMNTWFDFTYPARPVLTVVPVKATGSTLSGGPFTAASTLLVDYQ</sequence>
<reference evidence="2 3" key="1">
    <citation type="submission" date="2024-09" db="EMBL/GenBank/DDBJ databases">
        <authorList>
            <person name="Sun Q."/>
            <person name="Mori K."/>
        </authorList>
    </citation>
    <scope>NUCLEOTIDE SEQUENCE [LARGE SCALE GENOMIC DNA]</scope>
    <source>
        <strain evidence="2 3">CCM 8626</strain>
    </source>
</reference>
<gene>
    <name evidence="2" type="ORF">ACFFJ3_13225</name>
</gene>
<evidence type="ECO:0000313" key="3">
    <source>
        <dbReference type="Proteomes" id="UP001589792"/>
    </source>
</evidence>
<dbReference type="RefSeq" id="WP_380676086.1">
    <property type="nucleotide sequence ID" value="NZ_CP173186.1"/>
</dbReference>
<organism evidence="2 3">
    <name type="scientific">Serratia aquatilis</name>
    <dbReference type="NCBI Taxonomy" id="1737515"/>
    <lineage>
        <taxon>Bacteria</taxon>
        <taxon>Pseudomonadati</taxon>
        <taxon>Pseudomonadota</taxon>
        <taxon>Gammaproteobacteria</taxon>
        <taxon>Enterobacterales</taxon>
        <taxon>Yersiniaceae</taxon>
        <taxon>Serratia</taxon>
    </lineage>
</organism>
<dbReference type="Pfam" id="PF00419">
    <property type="entry name" value="Fimbrial"/>
    <property type="match status" value="1"/>
</dbReference>
<evidence type="ECO:0000259" key="1">
    <source>
        <dbReference type="Pfam" id="PF00419"/>
    </source>
</evidence>
<dbReference type="SUPFAM" id="SSF49401">
    <property type="entry name" value="Bacterial adhesins"/>
    <property type="match status" value="1"/>
</dbReference>
<feature type="domain" description="Fimbrial-type adhesion" evidence="1">
    <location>
        <begin position="39"/>
        <end position="171"/>
    </location>
</feature>
<name>A0ABV6EFF0_9GAMM</name>
<protein>
    <submittedName>
        <fullName evidence="2">Fimbrial protein</fullName>
    </submittedName>
</protein>
<accession>A0ABV6EFF0</accession>
<evidence type="ECO:0000313" key="2">
    <source>
        <dbReference type="EMBL" id="MFC0227459.1"/>
    </source>
</evidence>
<dbReference type="InterPro" id="IPR008966">
    <property type="entry name" value="Adhesion_dom_sf"/>
</dbReference>
<dbReference type="Gene3D" id="2.60.40.1090">
    <property type="entry name" value="Fimbrial-type adhesion domain"/>
    <property type="match status" value="1"/>
</dbReference>
<proteinExistence type="predicted"/>
<dbReference type="Proteomes" id="UP001589792">
    <property type="component" value="Unassembled WGS sequence"/>
</dbReference>
<dbReference type="InterPro" id="IPR000259">
    <property type="entry name" value="Adhesion_dom_fimbrial"/>
</dbReference>
<dbReference type="InterPro" id="IPR036937">
    <property type="entry name" value="Adhesion_dom_fimbrial_sf"/>
</dbReference>
<keyword evidence="3" id="KW-1185">Reference proteome</keyword>
<dbReference type="EMBL" id="JBHLXG010000011">
    <property type="protein sequence ID" value="MFC0227459.1"/>
    <property type="molecule type" value="Genomic_DNA"/>
</dbReference>